<evidence type="ECO:0000313" key="3">
    <source>
        <dbReference type="Proteomes" id="UP000192251"/>
    </source>
</evidence>
<keyword evidence="1" id="KW-0732">Signal</keyword>
<sequence>MLTKVTGLPRAVGATALLALAMCACSSPGAGGGEPEIGSVPTPGHLDAAQITTPLDAYLPTPEENYTLKKARVLLVNACMRGLGYAQNPQPLARFSGKPYLEHSEFLVVPIAQAEKYGYKPPPAPDREKGSGAESLYAKNVTDVQGDLLSGRVSTFNGKKVPAGGCEGEALRTITAGAATSEEVTLPDGSAAGAGKGGFGEGFAEMVVASARGKAMAEVREDSRFLDASERWSDCMKKQGYDYDSPSSAWNEKKWSDATRAGKREIAVAVADMGCKKKVNYLGVGIALETAYEKQVIEESAEVLEDAKDKTARWIENANQAIEAR</sequence>
<evidence type="ECO:0000256" key="1">
    <source>
        <dbReference type="SAM" id="SignalP"/>
    </source>
</evidence>
<protein>
    <recommendedName>
        <fullName evidence="4">Lipoprotein</fullName>
    </recommendedName>
</protein>
<dbReference type="AlphaFoldDB" id="A0ABC8BV80"/>
<feature type="chain" id="PRO_5044825936" description="Lipoprotein" evidence="1">
    <location>
        <begin position="33"/>
        <end position="325"/>
    </location>
</feature>
<organism evidence="2 3">
    <name type="scientific">Kitasatospora albolonga</name>
    <dbReference type="NCBI Taxonomy" id="68173"/>
    <lineage>
        <taxon>Bacteria</taxon>
        <taxon>Bacillati</taxon>
        <taxon>Actinomycetota</taxon>
        <taxon>Actinomycetes</taxon>
        <taxon>Kitasatosporales</taxon>
        <taxon>Streptomycetaceae</taxon>
        <taxon>Kitasatospora</taxon>
    </lineage>
</organism>
<proteinExistence type="predicted"/>
<dbReference type="PROSITE" id="PS51257">
    <property type="entry name" value="PROKAR_LIPOPROTEIN"/>
    <property type="match status" value="1"/>
</dbReference>
<dbReference type="Proteomes" id="UP000192251">
    <property type="component" value="Chromosome"/>
</dbReference>
<reference evidence="2 3" key="1">
    <citation type="submission" date="2017-04" db="EMBL/GenBank/DDBJ databases">
        <title>The complete genome sequence of Streptomyces albolongus YIM 101047, the producer of novel bafilomycins and novel odoriferous sesquiterpenoids.</title>
        <authorList>
            <person name="Yin M."/>
            <person name="Jiang Y."/>
        </authorList>
    </citation>
    <scope>NUCLEOTIDE SEQUENCE [LARGE SCALE GENOMIC DNA]</scope>
    <source>
        <strain evidence="2 3">YIM 101047</strain>
    </source>
</reference>
<dbReference type="EMBL" id="CP020563">
    <property type="protein sequence ID" value="ARF73992.1"/>
    <property type="molecule type" value="Genomic_DNA"/>
</dbReference>
<feature type="signal peptide" evidence="1">
    <location>
        <begin position="1"/>
        <end position="32"/>
    </location>
</feature>
<gene>
    <name evidence="2" type="ORF">B7C62_18330</name>
</gene>
<keyword evidence="3" id="KW-1185">Reference proteome</keyword>
<accession>A0ABC8BV80</accession>
<evidence type="ECO:0008006" key="4">
    <source>
        <dbReference type="Google" id="ProtNLM"/>
    </source>
</evidence>
<dbReference type="KEGG" id="kab:B7C62_18330"/>
<name>A0ABC8BV80_9ACTN</name>
<evidence type="ECO:0000313" key="2">
    <source>
        <dbReference type="EMBL" id="ARF73992.1"/>
    </source>
</evidence>